<sequence length="164" mass="17446">MDGVTELLLTPIVSGKPGEGFVWNGDIIGASRPLLDPPLRGKEEPGKTQERNRGRSSRKNAVICPCHCPPASPTITAWTPTIAAWPHPPLLPGPAHHRCLAPPTIVTWPHPPSQPGPAHHRRLPTPTIAAWPRPPSPPGPTVTTQPQSLFQPAISGLPTLAALN</sequence>
<keyword evidence="3" id="KW-1185">Reference proteome</keyword>
<evidence type="ECO:0000256" key="1">
    <source>
        <dbReference type="SAM" id="MobiDB-lite"/>
    </source>
</evidence>
<evidence type="ECO:0000313" key="3">
    <source>
        <dbReference type="Proteomes" id="UP001152622"/>
    </source>
</evidence>
<proteinExistence type="predicted"/>
<feature type="region of interest" description="Disordered" evidence="1">
    <location>
        <begin position="32"/>
        <end position="59"/>
    </location>
</feature>
<evidence type="ECO:0000313" key="2">
    <source>
        <dbReference type="EMBL" id="KAJ8345998.1"/>
    </source>
</evidence>
<feature type="compositionally biased region" description="Basic and acidic residues" evidence="1">
    <location>
        <begin position="39"/>
        <end position="53"/>
    </location>
</feature>
<comment type="caution">
    <text evidence="2">The sequence shown here is derived from an EMBL/GenBank/DDBJ whole genome shotgun (WGS) entry which is preliminary data.</text>
</comment>
<dbReference type="AlphaFoldDB" id="A0A9Q1EVU6"/>
<accession>A0A9Q1EVU6</accession>
<dbReference type="Proteomes" id="UP001152622">
    <property type="component" value="Chromosome 12"/>
</dbReference>
<dbReference type="EMBL" id="JAINUF010000012">
    <property type="protein sequence ID" value="KAJ8345998.1"/>
    <property type="molecule type" value="Genomic_DNA"/>
</dbReference>
<feature type="region of interest" description="Disordered" evidence="1">
    <location>
        <begin position="127"/>
        <end position="147"/>
    </location>
</feature>
<reference evidence="2" key="1">
    <citation type="journal article" date="2023" name="Science">
        <title>Genome structures resolve the early diversification of teleost fishes.</title>
        <authorList>
            <person name="Parey E."/>
            <person name="Louis A."/>
            <person name="Montfort J."/>
            <person name="Bouchez O."/>
            <person name="Roques C."/>
            <person name="Iampietro C."/>
            <person name="Lluch J."/>
            <person name="Castinel A."/>
            <person name="Donnadieu C."/>
            <person name="Desvignes T."/>
            <person name="Floi Bucao C."/>
            <person name="Jouanno E."/>
            <person name="Wen M."/>
            <person name="Mejri S."/>
            <person name="Dirks R."/>
            <person name="Jansen H."/>
            <person name="Henkel C."/>
            <person name="Chen W.J."/>
            <person name="Zahm M."/>
            <person name="Cabau C."/>
            <person name="Klopp C."/>
            <person name="Thompson A.W."/>
            <person name="Robinson-Rechavi M."/>
            <person name="Braasch I."/>
            <person name="Lecointre G."/>
            <person name="Bobe J."/>
            <person name="Postlethwait J.H."/>
            <person name="Berthelot C."/>
            <person name="Roest Crollius H."/>
            <person name="Guiguen Y."/>
        </authorList>
    </citation>
    <scope>NUCLEOTIDE SEQUENCE</scope>
    <source>
        <strain evidence="2">WJC10195</strain>
    </source>
</reference>
<name>A0A9Q1EVU6_SYNKA</name>
<organism evidence="2 3">
    <name type="scientific">Synaphobranchus kaupii</name>
    <name type="common">Kaup's arrowtooth eel</name>
    <dbReference type="NCBI Taxonomy" id="118154"/>
    <lineage>
        <taxon>Eukaryota</taxon>
        <taxon>Metazoa</taxon>
        <taxon>Chordata</taxon>
        <taxon>Craniata</taxon>
        <taxon>Vertebrata</taxon>
        <taxon>Euteleostomi</taxon>
        <taxon>Actinopterygii</taxon>
        <taxon>Neopterygii</taxon>
        <taxon>Teleostei</taxon>
        <taxon>Anguilliformes</taxon>
        <taxon>Synaphobranchidae</taxon>
        <taxon>Synaphobranchus</taxon>
    </lineage>
</organism>
<gene>
    <name evidence="2" type="ORF">SKAU_G00301910</name>
</gene>
<protein>
    <submittedName>
        <fullName evidence="2">Uncharacterized protein</fullName>
    </submittedName>
</protein>